<protein>
    <submittedName>
        <fullName evidence="3">Uncharacterized protein</fullName>
    </submittedName>
</protein>
<dbReference type="Proteomes" id="UP000242146">
    <property type="component" value="Unassembled WGS sequence"/>
</dbReference>
<comment type="caution">
    <text evidence="3">The sequence shown here is derived from an EMBL/GenBank/DDBJ whole genome shotgun (WGS) entry which is preliminary data.</text>
</comment>
<feature type="transmembrane region" description="Helical" evidence="2">
    <location>
        <begin position="23"/>
        <end position="42"/>
    </location>
</feature>
<feature type="transmembrane region" description="Helical" evidence="2">
    <location>
        <begin position="82"/>
        <end position="108"/>
    </location>
</feature>
<keyword evidence="4" id="KW-1185">Reference proteome</keyword>
<dbReference type="OrthoDB" id="2270199at2759"/>
<gene>
    <name evidence="3" type="ORF">DM01DRAFT_1331430</name>
</gene>
<dbReference type="AlphaFoldDB" id="A0A1X2GVC4"/>
<name>A0A1X2GVC4_9FUNG</name>
<feature type="compositionally biased region" description="Basic and acidic residues" evidence="1">
    <location>
        <begin position="215"/>
        <end position="228"/>
    </location>
</feature>
<feature type="region of interest" description="Disordered" evidence="1">
    <location>
        <begin position="155"/>
        <end position="228"/>
    </location>
</feature>
<proteinExistence type="predicted"/>
<reference evidence="3 4" key="1">
    <citation type="submission" date="2016-07" db="EMBL/GenBank/DDBJ databases">
        <title>Pervasive Adenine N6-methylation of Active Genes in Fungi.</title>
        <authorList>
            <consortium name="DOE Joint Genome Institute"/>
            <person name="Mondo S.J."/>
            <person name="Dannebaum R.O."/>
            <person name="Kuo R.C."/>
            <person name="Labutti K."/>
            <person name="Haridas S."/>
            <person name="Kuo A."/>
            <person name="Salamov A."/>
            <person name="Ahrendt S.R."/>
            <person name="Lipzen A."/>
            <person name="Sullivan W."/>
            <person name="Andreopoulos W.B."/>
            <person name="Clum A."/>
            <person name="Lindquist E."/>
            <person name="Daum C."/>
            <person name="Ramamoorthy G.K."/>
            <person name="Gryganskyi A."/>
            <person name="Culley D."/>
            <person name="Magnuson J.K."/>
            <person name="James T.Y."/>
            <person name="O'Malley M.A."/>
            <person name="Stajich J.E."/>
            <person name="Spatafora J.W."/>
            <person name="Visel A."/>
            <person name="Grigoriev I.V."/>
        </authorList>
    </citation>
    <scope>NUCLEOTIDE SEQUENCE [LARGE SCALE GENOMIC DNA]</scope>
    <source>
        <strain evidence="3 4">NRRL 3301</strain>
    </source>
</reference>
<evidence type="ECO:0000313" key="3">
    <source>
        <dbReference type="EMBL" id="ORX61956.1"/>
    </source>
</evidence>
<keyword evidence="2" id="KW-1133">Transmembrane helix</keyword>
<keyword evidence="2" id="KW-0472">Membrane</keyword>
<feature type="compositionally biased region" description="Basic and acidic residues" evidence="1">
    <location>
        <begin position="158"/>
        <end position="180"/>
    </location>
</feature>
<evidence type="ECO:0000256" key="1">
    <source>
        <dbReference type="SAM" id="MobiDB-lite"/>
    </source>
</evidence>
<evidence type="ECO:0000313" key="4">
    <source>
        <dbReference type="Proteomes" id="UP000242146"/>
    </source>
</evidence>
<organism evidence="3 4">
    <name type="scientific">Hesseltinella vesiculosa</name>
    <dbReference type="NCBI Taxonomy" id="101127"/>
    <lineage>
        <taxon>Eukaryota</taxon>
        <taxon>Fungi</taxon>
        <taxon>Fungi incertae sedis</taxon>
        <taxon>Mucoromycota</taxon>
        <taxon>Mucoromycotina</taxon>
        <taxon>Mucoromycetes</taxon>
        <taxon>Mucorales</taxon>
        <taxon>Cunninghamellaceae</taxon>
        <taxon>Hesseltinella</taxon>
    </lineage>
</organism>
<feature type="transmembrane region" description="Helical" evidence="2">
    <location>
        <begin position="49"/>
        <end position="70"/>
    </location>
</feature>
<accession>A0A1X2GVC4</accession>
<sequence length="228" mass="25696">MDDKVNIVLDSKVNGLSLLRDHVWPWCVVGGRFVGYYVLYLPLAALLKIIWLGLGFLVWPLYCLFTFFVVQPVNFLMHLCHVLYPVAIYLVGAVSCGLIIGACAGFTYEALATMLYNLTWGGPSRKEQGTVQKYSIEEDAHILALGNGHKSGAYAPLHHHESDDSDDDKVLDSDDSDRPIQTELIMSDKKRGKQPARASSPHLRRRTGVMMTTVDSDKEEWTWEDDRH</sequence>
<keyword evidence="2" id="KW-0812">Transmembrane</keyword>
<evidence type="ECO:0000256" key="2">
    <source>
        <dbReference type="SAM" id="Phobius"/>
    </source>
</evidence>
<dbReference type="EMBL" id="MCGT01000002">
    <property type="protein sequence ID" value="ORX61956.1"/>
    <property type="molecule type" value="Genomic_DNA"/>
</dbReference>